<reference evidence="1" key="1">
    <citation type="submission" date="2022-07" db="EMBL/GenBank/DDBJ databases">
        <title>High-quality bacteriophage genomes in the Japanese 4D cohort.</title>
        <authorList>
            <person name="Nishijima S."/>
        </authorList>
    </citation>
    <scope>NUCLEOTIDE SEQUENCE</scope>
    <source>
        <strain evidence="1">0049_62566</strain>
    </source>
</reference>
<dbReference type="InterPro" id="IPR021739">
    <property type="entry name" value="SaV-like"/>
</dbReference>
<evidence type="ECO:0008006" key="3">
    <source>
        <dbReference type="Google" id="ProtNLM"/>
    </source>
</evidence>
<keyword evidence="2" id="KW-1185">Reference proteome</keyword>
<protein>
    <recommendedName>
        <fullName evidence="3">DUF3310 domain-containing protein</fullName>
    </recommendedName>
</protein>
<name>A0ABY5T4B2_9VIRU</name>
<sequence length="123" mass="14266">MTSNIDHPKHYTGRNIGYECIDLARHQTFCVGNTIKYLWRYKDKGNPTEDLKKALWYARLAQKELEPVYTEVGNCESILYLLVDSTAGNERSAWVGLTLNDWQRTVEALDEIIKEIRNETQAD</sequence>
<organism evidence="1 2">
    <name type="scientific">Bacteriophage sp</name>
    <dbReference type="NCBI Taxonomy" id="38018"/>
    <lineage>
        <taxon>Viruses</taxon>
    </lineage>
</organism>
<dbReference type="EMBL" id="OP030734">
    <property type="protein sequence ID" value="UVM80044.1"/>
    <property type="molecule type" value="Genomic_DNA"/>
</dbReference>
<proteinExistence type="predicted"/>
<evidence type="ECO:0000313" key="1">
    <source>
        <dbReference type="EMBL" id="UVM80044.1"/>
    </source>
</evidence>
<dbReference type="Proteomes" id="UP001160541">
    <property type="component" value="Segment"/>
</dbReference>
<accession>A0ABY5T4B2</accession>
<dbReference type="Pfam" id="PF11753">
    <property type="entry name" value="DUF3310"/>
    <property type="match status" value="1"/>
</dbReference>
<evidence type="ECO:0000313" key="2">
    <source>
        <dbReference type="Proteomes" id="UP001160541"/>
    </source>
</evidence>